<reference evidence="1" key="1">
    <citation type="submission" date="2022-08" db="EMBL/GenBank/DDBJ databases">
        <authorList>
            <consortium name="DOE Joint Genome Institute"/>
            <person name="Min B."/>
            <person name="Sierra-Patev S."/>
            <person name="Naranjo-Ortiz M."/>
            <person name="Looney B."/>
            <person name="Konkel Z."/>
            <person name="Slot J.C."/>
            <person name="Sakamoto Y."/>
            <person name="Steenwyk J.L."/>
            <person name="Rokas A."/>
            <person name="Carro J."/>
            <person name="Camarero S."/>
            <person name="Ferreira P."/>
            <person name="Molpeceres G."/>
            <person name="Ruiz-duenas F.J."/>
            <person name="Serrano A."/>
            <person name="Henrissat B."/>
            <person name="Drula E."/>
            <person name="Hughes K.W."/>
            <person name="Mata J.L."/>
            <person name="Ishikawa N.K."/>
            <person name="Vargas-Isla R."/>
            <person name="Ushijima S."/>
            <person name="Smith C.A."/>
            <person name="Ahrendt S."/>
            <person name="Andreopoulos W."/>
            <person name="He G."/>
            <person name="LaButti K."/>
            <person name="Lipzen A."/>
            <person name="Ng V."/>
            <person name="Riley R."/>
            <person name="Sandor L."/>
            <person name="Barry K."/>
            <person name="Martinez A.T."/>
            <person name="Xiao Y."/>
            <person name="Gibbons J.G."/>
            <person name="Terashima K."/>
            <person name="Hibbett D.S."/>
            <person name="Grigoriev I.V."/>
        </authorList>
    </citation>
    <scope>NUCLEOTIDE SEQUENCE</scope>
    <source>
        <strain evidence="1">ET3784</strain>
    </source>
</reference>
<dbReference type="Proteomes" id="UP001176059">
    <property type="component" value="Unassembled WGS sequence"/>
</dbReference>
<evidence type="ECO:0000313" key="1">
    <source>
        <dbReference type="EMBL" id="KAJ3735174.1"/>
    </source>
</evidence>
<name>A0AA38JHE9_9AGAR</name>
<keyword evidence="2" id="KW-1185">Reference proteome</keyword>
<organism evidence="1 2">
    <name type="scientific">Lentinula guzmanii</name>
    <dbReference type="NCBI Taxonomy" id="2804957"/>
    <lineage>
        <taxon>Eukaryota</taxon>
        <taxon>Fungi</taxon>
        <taxon>Dikarya</taxon>
        <taxon>Basidiomycota</taxon>
        <taxon>Agaricomycotina</taxon>
        <taxon>Agaricomycetes</taxon>
        <taxon>Agaricomycetidae</taxon>
        <taxon>Agaricales</taxon>
        <taxon>Marasmiineae</taxon>
        <taxon>Omphalotaceae</taxon>
        <taxon>Lentinula</taxon>
    </lineage>
</organism>
<protein>
    <submittedName>
        <fullName evidence="1">Uncharacterized protein</fullName>
    </submittedName>
</protein>
<sequence>MSYLIAGVEEQEITNWEVMMLDPRGGTRCFANYHVTPEYTSYYEVVHCGGGDAIYWSGRDLFVCRQSAHTSSTSVRPNSQGTALAECVFHPSSRSLETRIVEIWYNRFLLEDLCVPPQNQKLDLIVKKERHTGDETTTFGIFSSSPSVLPTNTFVLTPSSSRSISRSGKATLATEFESSSDADIERGVGRIEGIEENYWI</sequence>
<dbReference type="EMBL" id="JANVFO010000010">
    <property type="protein sequence ID" value="KAJ3735174.1"/>
    <property type="molecule type" value="Genomic_DNA"/>
</dbReference>
<comment type="caution">
    <text evidence="1">The sequence shown here is derived from an EMBL/GenBank/DDBJ whole genome shotgun (WGS) entry which is preliminary data.</text>
</comment>
<proteinExistence type="predicted"/>
<reference evidence="1" key="2">
    <citation type="journal article" date="2023" name="Proc. Natl. Acad. Sci. U.S.A.">
        <title>A global phylogenomic analysis of the shiitake genus Lentinula.</title>
        <authorList>
            <person name="Sierra-Patev S."/>
            <person name="Min B."/>
            <person name="Naranjo-Ortiz M."/>
            <person name="Looney B."/>
            <person name="Konkel Z."/>
            <person name="Slot J.C."/>
            <person name="Sakamoto Y."/>
            <person name="Steenwyk J.L."/>
            <person name="Rokas A."/>
            <person name="Carro J."/>
            <person name="Camarero S."/>
            <person name="Ferreira P."/>
            <person name="Molpeceres G."/>
            <person name="Ruiz-Duenas F.J."/>
            <person name="Serrano A."/>
            <person name="Henrissat B."/>
            <person name="Drula E."/>
            <person name="Hughes K.W."/>
            <person name="Mata J.L."/>
            <person name="Ishikawa N.K."/>
            <person name="Vargas-Isla R."/>
            <person name="Ushijima S."/>
            <person name="Smith C.A."/>
            <person name="Donoghue J."/>
            <person name="Ahrendt S."/>
            <person name="Andreopoulos W."/>
            <person name="He G."/>
            <person name="LaButti K."/>
            <person name="Lipzen A."/>
            <person name="Ng V."/>
            <person name="Riley R."/>
            <person name="Sandor L."/>
            <person name="Barry K."/>
            <person name="Martinez A.T."/>
            <person name="Xiao Y."/>
            <person name="Gibbons J.G."/>
            <person name="Terashima K."/>
            <person name="Grigoriev I.V."/>
            <person name="Hibbett D."/>
        </authorList>
    </citation>
    <scope>NUCLEOTIDE SEQUENCE</scope>
    <source>
        <strain evidence="1">ET3784</strain>
    </source>
</reference>
<dbReference type="AlphaFoldDB" id="A0AA38JHE9"/>
<accession>A0AA38JHE9</accession>
<gene>
    <name evidence="1" type="ORF">DFJ43DRAFT_1037080</name>
</gene>
<evidence type="ECO:0000313" key="2">
    <source>
        <dbReference type="Proteomes" id="UP001176059"/>
    </source>
</evidence>